<dbReference type="InterPro" id="IPR040256">
    <property type="entry name" value="At4g02000-like"/>
</dbReference>
<organism evidence="3 4">
    <name type="scientific">Artemisia annua</name>
    <name type="common">Sweet wormwood</name>
    <dbReference type="NCBI Taxonomy" id="35608"/>
    <lineage>
        <taxon>Eukaryota</taxon>
        <taxon>Viridiplantae</taxon>
        <taxon>Streptophyta</taxon>
        <taxon>Embryophyta</taxon>
        <taxon>Tracheophyta</taxon>
        <taxon>Spermatophyta</taxon>
        <taxon>Magnoliopsida</taxon>
        <taxon>eudicotyledons</taxon>
        <taxon>Gunneridae</taxon>
        <taxon>Pentapetalae</taxon>
        <taxon>asterids</taxon>
        <taxon>campanulids</taxon>
        <taxon>Asterales</taxon>
        <taxon>Asteraceae</taxon>
        <taxon>Asteroideae</taxon>
        <taxon>Anthemideae</taxon>
        <taxon>Artemisiinae</taxon>
        <taxon>Artemisia</taxon>
    </lineage>
</organism>
<evidence type="ECO:0000313" key="4">
    <source>
        <dbReference type="Proteomes" id="UP000245207"/>
    </source>
</evidence>
<dbReference type="EMBL" id="PKPP01006988">
    <property type="protein sequence ID" value="PWA54700.1"/>
    <property type="molecule type" value="Genomic_DNA"/>
</dbReference>
<sequence>MPLDSPKPPDPILEEFCTLTGMSYEGLHHKPILPNADVSLPKSRGRPKGVKNHPKSNKIKIKSPGSTSAGAGSILKRLRNSKLEGKRPSKPLPVDDVLNKVLDRIAYDKGIATQMMFKEGVKDYVAKPSNVIKGSGYCSIVGNDGSFINNPIDTCANGSDDQRNGLGNKSDVVNKGAVEFNMADVEHDKDDSTRKADKNVGDVGNENSTFVFGNVESGKGILKKPNVGLTSVQFGPSLFYKSNSAWSSGKNGAKNLNAAGTVNIESFAKKMKKGVEDRELQMIFTPQSVSRNSVGSRRIAISVDDIKKGSEACALQLYGYFVGTSMDYRVVNANLSKMWRVHGISDITKTSAGLYYFKFKSEEGMKAVLESGPWMVNNIPLVLNVWELGIWLEKVEPCTIPIWVCVYGIPMELCNGNCIGKIFSGIGKPMLMDKLTKERCLKKSGKLDFARVMVEVSAVEELPSFLEIEYPQFGERPARIGKLDVKYQWKPPLPRTEEELAAKVIIDALKTKDSSPVKGNDGSSVNDGFVEVGKNNKPVVNQSNSKQNNNVNSYVHNKSVPNSSKSNYRPYSSKQGSVQLNRGNKGGSKANDSSHKLVGNLVQKSPLSSKFNENFKPKVLVRGSGSKGDGVSAMVEDFRTVEQPYSLKNHF</sequence>
<dbReference type="Pfam" id="PF14111">
    <property type="entry name" value="DUF4283"/>
    <property type="match status" value="1"/>
</dbReference>
<feature type="compositionally biased region" description="Polar residues" evidence="1">
    <location>
        <begin position="554"/>
        <end position="582"/>
    </location>
</feature>
<evidence type="ECO:0000256" key="1">
    <source>
        <dbReference type="SAM" id="MobiDB-lite"/>
    </source>
</evidence>
<feature type="compositionally biased region" description="Basic residues" evidence="1">
    <location>
        <begin position="43"/>
        <end position="61"/>
    </location>
</feature>
<feature type="region of interest" description="Disordered" evidence="1">
    <location>
        <begin position="513"/>
        <end position="596"/>
    </location>
</feature>
<comment type="caution">
    <text evidence="3">The sequence shown here is derived from an EMBL/GenBank/DDBJ whole genome shotgun (WGS) entry which is preliminary data.</text>
</comment>
<name>A0A2U1M0G1_ARTAN</name>
<dbReference type="STRING" id="35608.A0A2U1M0G1"/>
<dbReference type="PANTHER" id="PTHR31286">
    <property type="entry name" value="GLYCINE-RICH CELL WALL STRUCTURAL PROTEIN 1.8-LIKE"/>
    <property type="match status" value="1"/>
</dbReference>
<protein>
    <recommendedName>
        <fullName evidence="2">DUF4283 domain-containing protein</fullName>
    </recommendedName>
</protein>
<dbReference type="InterPro" id="IPR025558">
    <property type="entry name" value="DUF4283"/>
</dbReference>
<feature type="region of interest" description="Disordered" evidence="1">
    <location>
        <begin position="31"/>
        <end position="73"/>
    </location>
</feature>
<feature type="compositionally biased region" description="Low complexity" evidence="1">
    <location>
        <begin position="539"/>
        <end position="553"/>
    </location>
</feature>
<dbReference type="Proteomes" id="UP000245207">
    <property type="component" value="Unassembled WGS sequence"/>
</dbReference>
<feature type="domain" description="DUF4283" evidence="2">
    <location>
        <begin position="311"/>
        <end position="389"/>
    </location>
</feature>
<dbReference type="AlphaFoldDB" id="A0A2U1M0G1"/>
<evidence type="ECO:0000313" key="3">
    <source>
        <dbReference type="EMBL" id="PWA54700.1"/>
    </source>
</evidence>
<keyword evidence="4" id="KW-1185">Reference proteome</keyword>
<proteinExistence type="predicted"/>
<gene>
    <name evidence="3" type="ORF">CTI12_AA432400</name>
</gene>
<dbReference type="OrthoDB" id="1939300at2759"/>
<accession>A0A2U1M0G1</accession>
<dbReference type="PANTHER" id="PTHR31286:SF99">
    <property type="entry name" value="DUF4283 DOMAIN-CONTAINING PROTEIN"/>
    <property type="match status" value="1"/>
</dbReference>
<reference evidence="3 4" key="1">
    <citation type="journal article" date="2018" name="Mol. Plant">
        <title>The genome of Artemisia annua provides insight into the evolution of Asteraceae family and artemisinin biosynthesis.</title>
        <authorList>
            <person name="Shen Q."/>
            <person name="Zhang L."/>
            <person name="Liao Z."/>
            <person name="Wang S."/>
            <person name="Yan T."/>
            <person name="Shi P."/>
            <person name="Liu M."/>
            <person name="Fu X."/>
            <person name="Pan Q."/>
            <person name="Wang Y."/>
            <person name="Lv Z."/>
            <person name="Lu X."/>
            <person name="Zhang F."/>
            <person name="Jiang W."/>
            <person name="Ma Y."/>
            <person name="Chen M."/>
            <person name="Hao X."/>
            <person name="Li L."/>
            <person name="Tang Y."/>
            <person name="Lv G."/>
            <person name="Zhou Y."/>
            <person name="Sun X."/>
            <person name="Brodelius P.E."/>
            <person name="Rose J.K.C."/>
            <person name="Tang K."/>
        </authorList>
    </citation>
    <scope>NUCLEOTIDE SEQUENCE [LARGE SCALE GENOMIC DNA]</scope>
    <source>
        <strain evidence="4">cv. Huhao1</strain>
        <tissue evidence="3">Leaf</tissue>
    </source>
</reference>
<evidence type="ECO:0000259" key="2">
    <source>
        <dbReference type="Pfam" id="PF14111"/>
    </source>
</evidence>